<accession>A0A7J6KRC5</accession>
<evidence type="ECO:0000256" key="1">
    <source>
        <dbReference type="SAM" id="Phobius"/>
    </source>
</evidence>
<keyword evidence="1" id="KW-0812">Transmembrane</keyword>
<dbReference type="InterPro" id="IPR043502">
    <property type="entry name" value="DNA/RNA_pol_sf"/>
</dbReference>
<dbReference type="GO" id="GO:0003676">
    <property type="term" value="F:nucleic acid binding"/>
    <property type="evidence" value="ECO:0007669"/>
    <property type="project" value="InterPro"/>
</dbReference>
<feature type="non-terminal residue" evidence="3">
    <location>
        <position position="1"/>
    </location>
</feature>
<dbReference type="Proteomes" id="UP000591131">
    <property type="component" value="Unassembled WGS sequence"/>
</dbReference>
<dbReference type="Gene3D" id="3.30.420.10">
    <property type="entry name" value="Ribonuclease H-like superfamily/Ribonuclease H"/>
    <property type="match status" value="1"/>
</dbReference>
<dbReference type="OrthoDB" id="8947436at2759"/>
<dbReference type="PANTHER" id="PTHR37984">
    <property type="entry name" value="PROTEIN CBG26694"/>
    <property type="match status" value="1"/>
</dbReference>
<dbReference type="SUPFAM" id="SSF56672">
    <property type="entry name" value="DNA/RNA polymerases"/>
    <property type="match status" value="1"/>
</dbReference>
<evidence type="ECO:0000259" key="2">
    <source>
        <dbReference type="PROSITE" id="PS50994"/>
    </source>
</evidence>
<proteinExistence type="predicted"/>
<dbReference type="InterPro" id="IPR012337">
    <property type="entry name" value="RNaseH-like_sf"/>
</dbReference>
<protein>
    <recommendedName>
        <fullName evidence="2">Integrase catalytic domain-containing protein</fullName>
    </recommendedName>
</protein>
<keyword evidence="1" id="KW-1133">Transmembrane helix</keyword>
<sequence>TRNGGIHPTHQYLQYLLLLMPLQLLLFLWLKALGSPPSFGPAALCGQIALLVSIALSALVGQDITLKDTRSLHEVCKDLHIFCYYDDFLIFGLPELVDRFVSIIQYTATRIGATFPPEKQDVLTPTQWFRHLGVEWGLLPDGCLGIRCVPPPSPEPLEATLSKRHAFAIAGAFYDPLTLHADARLCADYIRSFAGKAPGNTPKDWDTKWPLTKTQQLNLRDIIGIASKAMQPHQAHSSLPSEITHVSIIINCDASSTGYGWTTSLSDASKETNSPILWETYAKAFKTNEANSWHVNRKEMYCLSQSLAQLREWLDLIPVDLTVKTIIVNTDNTSALTWSQQKPVKMRSFDSTAILRMINGLRESAAATIAQAKEEGWWWPTMAKDIEALIETCHCQVARRIRLKGQPLSRRRVKDRFATVQMDFIGPISGNPANPAIDNLPPGGWKYFLVIIDEGTHCSMTIPAQDTSAQSCIIGSLIWFGAYGPPDRIHSDSGNGLASSEFQKFLQAWNIEQEFGSPETPRHQGLVEQLNGALKQVMKSNNSNEYPIPWYLSILCANIARQSVPLRHALGLTPSELALGASHSALLRGADLLAEQRLKQDSVDTNAPKNKATDDSHNNEQLTVWGLTNVVTHNLYCLYTLLRNERLDSEDVQDLFNL</sequence>
<dbReference type="EMBL" id="JAAPAO010001555">
    <property type="protein sequence ID" value="KAF4649392.1"/>
    <property type="molecule type" value="Genomic_DNA"/>
</dbReference>
<dbReference type="PANTHER" id="PTHR37984:SF5">
    <property type="entry name" value="PROTEIN NYNRIN-LIKE"/>
    <property type="match status" value="1"/>
</dbReference>
<dbReference type="AlphaFoldDB" id="A0A7J6KRC5"/>
<dbReference type="Pfam" id="PF00665">
    <property type="entry name" value="rve"/>
    <property type="match status" value="1"/>
</dbReference>
<dbReference type="InterPro" id="IPR001584">
    <property type="entry name" value="Integrase_cat-core"/>
</dbReference>
<reference evidence="3 4" key="1">
    <citation type="submission" date="2020-04" db="EMBL/GenBank/DDBJ databases">
        <title>Perkinsus chesapeaki whole genome sequence.</title>
        <authorList>
            <person name="Bogema D.R."/>
        </authorList>
    </citation>
    <scope>NUCLEOTIDE SEQUENCE [LARGE SCALE GENOMIC DNA]</scope>
    <source>
        <strain evidence="3">ATCC PRA-425</strain>
    </source>
</reference>
<dbReference type="PROSITE" id="PS50994">
    <property type="entry name" value="INTEGRASE"/>
    <property type="match status" value="1"/>
</dbReference>
<dbReference type="InterPro" id="IPR036397">
    <property type="entry name" value="RNaseH_sf"/>
</dbReference>
<feature type="non-terminal residue" evidence="3">
    <location>
        <position position="658"/>
    </location>
</feature>
<feature type="domain" description="Integrase catalytic" evidence="2">
    <location>
        <begin position="403"/>
        <end position="582"/>
    </location>
</feature>
<name>A0A7J6KRC5_PERCH</name>
<organism evidence="3 4">
    <name type="scientific">Perkinsus chesapeaki</name>
    <name type="common">Clam parasite</name>
    <name type="synonym">Perkinsus andrewsi</name>
    <dbReference type="NCBI Taxonomy" id="330153"/>
    <lineage>
        <taxon>Eukaryota</taxon>
        <taxon>Sar</taxon>
        <taxon>Alveolata</taxon>
        <taxon>Perkinsozoa</taxon>
        <taxon>Perkinsea</taxon>
        <taxon>Perkinsida</taxon>
        <taxon>Perkinsidae</taxon>
        <taxon>Perkinsus</taxon>
    </lineage>
</organism>
<keyword evidence="1" id="KW-0472">Membrane</keyword>
<dbReference type="InterPro" id="IPR050951">
    <property type="entry name" value="Retrovirus_Pol_polyprotein"/>
</dbReference>
<evidence type="ECO:0000313" key="4">
    <source>
        <dbReference type="Proteomes" id="UP000591131"/>
    </source>
</evidence>
<gene>
    <name evidence="3" type="ORF">FOL47_002122</name>
</gene>
<feature type="transmembrane region" description="Helical" evidence="1">
    <location>
        <begin position="12"/>
        <end position="30"/>
    </location>
</feature>
<dbReference type="GO" id="GO:0015074">
    <property type="term" value="P:DNA integration"/>
    <property type="evidence" value="ECO:0007669"/>
    <property type="project" value="InterPro"/>
</dbReference>
<comment type="caution">
    <text evidence="3">The sequence shown here is derived from an EMBL/GenBank/DDBJ whole genome shotgun (WGS) entry which is preliminary data.</text>
</comment>
<keyword evidence="4" id="KW-1185">Reference proteome</keyword>
<evidence type="ECO:0000313" key="3">
    <source>
        <dbReference type="EMBL" id="KAF4649392.1"/>
    </source>
</evidence>
<dbReference type="SUPFAM" id="SSF53098">
    <property type="entry name" value="Ribonuclease H-like"/>
    <property type="match status" value="1"/>
</dbReference>